<dbReference type="InterPro" id="IPR036864">
    <property type="entry name" value="Zn2-C6_fun-type_DNA-bd_sf"/>
</dbReference>
<dbReference type="EMBL" id="FO082048">
    <property type="protein sequence ID" value="CCE85154.1"/>
    <property type="molecule type" value="Genomic_DNA"/>
</dbReference>
<proteinExistence type="predicted"/>
<reference evidence="4" key="1">
    <citation type="submission" date="2011-10" db="EMBL/GenBank/DDBJ databases">
        <authorList>
            <person name="Genoscope - CEA"/>
        </authorList>
    </citation>
    <scope>NUCLEOTIDE SEQUENCE</scope>
</reference>
<evidence type="ECO:0000313" key="6">
    <source>
        <dbReference type="Proteomes" id="UP000005222"/>
    </source>
</evidence>
<dbReference type="OrthoDB" id="3598904at2759"/>
<dbReference type="InParanoid" id="G8Y9K9"/>
<feature type="region of interest" description="Disordered" evidence="2">
    <location>
        <begin position="1"/>
        <end position="23"/>
    </location>
</feature>
<evidence type="ECO:0000313" key="4">
    <source>
        <dbReference type="EMBL" id="CCE84123.1"/>
    </source>
</evidence>
<dbReference type="Proteomes" id="UP000005222">
    <property type="component" value="Chromosome K"/>
</dbReference>
<dbReference type="SMART" id="SM00066">
    <property type="entry name" value="GAL4"/>
    <property type="match status" value="1"/>
</dbReference>
<evidence type="ECO:0000256" key="2">
    <source>
        <dbReference type="SAM" id="MobiDB-lite"/>
    </source>
</evidence>
<dbReference type="GO" id="GO:0008270">
    <property type="term" value="F:zinc ion binding"/>
    <property type="evidence" value="ECO:0007669"/>
    <property type="project" value="InterPro"/>
</dbReference>
<accession>G8Y9K9</accession>
<gene>
    <name evidence="4" type="primary">Piso0_004726</name>
    <name evidence="4" type="ORF">GNLVRS01_PISO0K23220g</name>
    <name evidence="5" type="ORF">GNLVRS01_PISO0L23221g</name>
</gene>
<keyword evidence="1" id="KW-0539">Nucleus</keyword>
<feature type="domain" description="Zn(2)-C6 fungal-type" evidence="3">
    <location>
        <begin position="30"/>
        <end position="60"/>
    </location>
</feature>
<dbReference type="Proteomes" id="UP000005222">
    <property type="component" value="Chromosome L"/>
</dbReference>
<dbReference type="HOGENOM" id="CLU_519817_0_0_1"/>
<dbReference type="GO" id="GO:0000981">
    <property type="term" value="F:DNA-binding transcription factor activity, RNA polymerase II-specific"/>
    <property type="evidence" value="ECO:0007669"/>
    <property type="project" value="InterPro"/>
</dbReference>
<dbReference type="STRING" id="559304.G8Y9K9"/>
<dbReference type="Gene3D" id="4.10.240.10">
    <property type="entry name" value="Zn(2)-C6 fungal-type DNA-binding domain"/>
    <property type="match status" value="1"/>
</dbReference>
<reference evidence="6" key="2">
    <citation type="journal article" date="2012" name="G3 (Bethesda)">
        <title>Pichia sorbitophila, an interspecies yeast hybrid reveals early steps of genome resolution following polyploidization.</title>
        <authorList>
            <person name="Leh Louis V."/>
            <person name="Despons L."/>
            <person name="Friedrich A."/>
            <person name="Martin T."/>
            <person name="Durrens P."/>
            <person name="Casaregola S."/>
            <person name="Neuveglise C."/>
            <person name="Fairhead C."/>
            <person name="Marck C."/>
            <person name="Cruz J.A."/>
            <person name="Straub M.L."/>
            <person name="Kugler V."/>
            <person name="Sacerdot C."/>
            <person name="Uzunov Z."/>
            <person name="Thierry A."/>
            <person name="Weiss S."/>
            <person name="Bleykasten C."/>
            <person name="De Montigny J."/>
            <person name="Jacques N."/>
            <person name="Jung P."/>
            <person name="Lemaire M."/>
            <person name="Mallet S."/>
            <person name="Morel G."/>
            <person name="Richard G.F."/>
            <person name="Sarkar A."/>
            <person name="Savel G."/>
            <person name="Schacherer J."/>
            <person name="Seret M.L."/>
            <person name="Talla E."/>
            <person name="Samson G."/>
            <person name="Jubin C."/>
            <person name="Poulain J."/>
            <person name="Vacherie B."/>
            <person name="Barbe V."/>
            <person name="Pelletier E."/>
            <person name="Sherman D.J."/>
            <person name="Westhof E."/>
            <person name="Weissenbach J."/>
            <person name="Baret P.V."/>
            <person name="Wincker P."/>
            <person name="Gaillardin C."/>
            <person name="Dujon B."/>
            <person name="Souciet J.L."/>
        </authorList>
    </citation>
    <scope>NUCLEOTIDE SEQUENCE [LARGE SCALE GENOMIC DNA]</scope>
    <source>
        <strain evidence="6">ATCC MYA-4447 / BCRC 22081 / CBS 7064 / NBRC 10061 / NRRL Y-12695</strain>
    </source>
</reference>
<sequence>MATGRAGAISGQGLMSRYPSKKRGMKSFSGCMSCKKKRKKCDEKKPKCSRCVKGNEECSWPNFCVFTPKNDSSTAKKNVIGTTVEETSENKHMPQEAMTSEEQVKIVVIGAGLGSVLPLSLVGNETECFMYFINKFLPSLSHPFVHDLSIEGLFIQCASEFKVLREIFIACGAAMIAFENENYKEFSYQKYVKSLRSLSEEFENGSLKGSEDWLFMAAQTLQTHCFRENNICLPAMTVAPHITASYQIMKKRFMYPSQQSTYEIQGFQSAEEATKPIKVPLDFSPMDRALIESFLFNYPIAIFFGKSDKLEMTVPNPFEFFSLSEFWTAFNNFENDNRINILSKSAFEIASKTAWICRLKLPLNEVDYNLCKELHSNCYNLLEDYAFIDLSILTKSVKQSVSIGKIVARISFMLLIKMLNFNTTTVEDLQVHVDEILEEIQLPFNDTLILPGWTLLVAMCCSIHEKRQMFFRKKFDELLSRLNSNMLLQIINFADSVTPLAPNRSFNMIFDTKIIDMICLADES</sequence>
<evidence type="ECO:0000259" key="3">
    <source>
        <dbReference type="PROSITE" id="PS50048"/>
    </source>
</evidence>
<dbReference type="PANTHER" id="PTHR37534:SF46">
    <property type="entry name" value="ZN(II)2CYS6 TRANSCRIPTION FACTOR (EUROFUNG)"/>
    <property type="match status" value="1"/>
</dbReference>
<name>G8Y9K9_PICSO</name>
<dbReference type="Pfam" id="PF00172">
    <property type="entry name" value="Zn_clus"/>
    <property type="match status" value="1"/>
</dbReference>
<dbReference type="PROSITE" id="PS00463">
    <property type="entry name" value="ZN2_CY6_FUNGAL_1"/>
    <property type="match status" value="1"/>
</dbReference>
<dbReference type="InterPro" id="IPR001138">
    <property type="entry name" value="Zn2Cys6_DnaBD"/>
</dbReference>
<dbReference type="eggNOG" id="ENOG502SD6I">
    <property type="taxonomic scope" value="Eukaryota"/>
</dbReference>
<keyword evidence="6" id="KW-1185">Reference proteome</keyword>
<protein>
    <submittedName>
        <fullName evidence="4">Piso0_004726 protein</fullName>
    </submittedName>
</protein>
<evidence type="ECO:0000313" key="5">
    <source>
        <dbReference type="EMBL" id="CCE85154.1"/>
    </source>
</evidence>
<organism evidence="4 6">
    <name type="scientific">Pichia sorbitophila (strain ATCC MYA-4447 / BCRC 22081 / CBS 7064 / NBRC 10061 / NRRL Y-12695)</name>
    <name type="common">Hybrid yeast</name>
    <dbReference type="NCBI Taxonomy" id="559304"/>
    <lineage>
        <taxon>Eukaryota</taxon>
        <taxon>Fungi</taxon>
        <taxon>Dikarya</taxon>
        <taxon>Ascomycota</taxon>
        <taxon>Saccharomycotina</taxon>
        <taxon>Pichiomycetes</taxon>
        <taxon>Debaryomycetaceae</taxon>
        <taxon>Millerozyma</taxon>
    </lineage>
</organism>
<evidence type="ECO:0000256" key="1">
    <source>
        <dbReference type="ARBA" id="ARBA00023242"/>
    </source>
</evidence>
<dbReference type="AlphaFoldDB" id="G8Y9K9"/>
<dbReference type="SUPFAM" id="SSF57701">
    <property type="entry name" value="Zn2/Cys6 DNA-binding domain"/>
    <property type="match status" value="1"/>
</dbReference>
<dbReference type="PANTHER" id="PTHR37534">
    <property type="entry name" value="TRANSCRIPTIONAL ACTIVATOR PROTEIN UGA3"/>
    <property type="match status" value="1"/>
</dbReference>
<dbReference type="EMBL" id="FO082049">
    <property type="protein sequence ID" value="CCE84123.1"/>
    <property type="molecule type" value="Genomic_DNA"/>
</dbReference>
<dbReference type="PROSITE" id="PS50048">
    <property type="entry name" value="ZN2_CY6_FUNGAL_2"/>
    <property type="match status" value="1"/>
</dbReference>